<feature type="region of interest" description="Disordered" evidence="1">
    <location>
        <begin position="49"/>
        <end position="81"/>
    </location>
</feature>
<organism evidence="2 3">
    <name type="scientific">Planomonospora parontospora</name>
    <dbReference type="NCBI Taxonomy" id="58119"/>
    <lineage>
        <taxon>Bacteria</taxon>
        <taxon>Bacillati</taxon>
        <taxon>Actinomycetota</taxon>
        <taxon>Actinomycetes</taxon>
        <taxon>Streptosporangiales</taxon>
        <taxon>Streptosporangiaceae</taxon>
        <taxon>Planomonospora</taxon>
    </lineage>
</organism>
<accession>A0AA37F6G6</accession>
<gene>
    <name evidence="2" type="ORF">GCM10010126_46710</name>
</gene>
<reference evidence="2" key="1">
    <citation type="journal article" date="2014" name="Int. J. Syst. Evol. Microbiol.">
        <title>Complete genome sequence of Corynebacterium casei LMG S-19264T (=DSM 44701T), isolated from a smear-ripened cheese.</title>
        <authorList>
            <consortium name="US DOE Joint Genome Institute (JGI-PGF)"/>
            <person name="Walter F."/>
            <person name="Albersmeier A."/>
            <person name="Kalinowski J."/>
            <person name="Ruckert C."/>
        </authorList>
    </citation>
    <scope>NUCLEOTIDE SEQUENCE</scope>
    <source>
        <strain evidence="2">JCM 3093</strain>
    </source>
</reference>
<dbReference type="AlphaFoldDB" id="A0AA37F6G6"/>
<protein>
    <submittedName>
        <fullName evidence="2">Uncharacterized protein</fullName>
    </submittedName>
</protein>
<name>A0AA37F6G6_9ACTN</name>
<sequence length="81" mass="7937">MRAVAGTAARPAPQPFATVEDMAERAQHGGLLSGIAVLRLHPDGAPGSLLVRSGTASGRADGGAAGTAARDDAGPIATPDH</sequence>
<feature type="compositionally biased region" description="Basic and acidic residues" evidence="1">
    <location>
        <begin position="69"/>
        <end position="81"/>
    </location>
</feature>
<reference evidence="2" key="2">
    <citation type="submission" date="2022-09" db="EMBL/GenBank/DDBJ databases">
        <authorList>
            <person name="Sun Q."/>
            <person name="Ohkuma M."/>
        </authorList>
    </citation>
    <scope>NUCLEOTIDE SEQUENCE</scope>
    <source>
        <strain evidence="2">JCM 3093</strain>
    </source>
</reference>
<dbReference type="EMBL" id="BMQD01000015">
    <property type="protein sequence ID" value="GGK82025.1"/>
    <property type="molecule type" value="Genomic_DNA"/>
</dbReference>
<evidence type="ECO:0000313" key="2">
    <source>
        <dbReference type="EMBL" id="GGK82025.1"/>
    </source>
</evidence>
<evidence type="ECO:0000313" key="3">
    <source>
        <dbReference type="Proteomes" id="UP000627984"/>
    </source>
</evidence>
<evidence type="ECO:0000256" key="1">
    <source>
        <dbReference type="SAM" id="MobiDB-lite"/>
    </source>
</evidence>
<comment type="caution">
    <text evidence="2">The sequence shown here is derived from an EMBL/GenBank/DDBJ whole genome shotgun (WGS) entry which is preliminary data.</text>
</comment>
<dbReference type="Proteomes" id="UP000627984">
    <property type="component" value="Unassembled WGS sequence"/>
</dbReference>
<proteinExistence type="predicted"/>